<keyword evidence="6 11" id="KW-0812">Transmembrane</keyword>
<dbReference type="SUPFAM" id="SSF144083">
    <property type="entry name" value="Magnesium transport protein CorA, transmembrane region"/>
    <property type="match status" value="1"/>
</dbReference>
<evidence type="ECO:0000256" key="1">
    <source>
        <dbReference type="ARBA" id="ARBA00004651"/>
    </source>
</evidence>
<evidence type="ECO:0000256" key="10">
    <source>
        <dbReference type="ARBA" id="ARBA00023136"/>
    </source>
</evidence>
<evidence type="ECO:0000256" key="8">
    <source>
        <dbReference type="ARBA" id="ARBA00022989"/>
    </source>
</evidence>
<dbReference type="EMBL" id="FIZP01000009">
    <property type="protein sequence ID" value="CZE48658.1"/>
    <property type="molecule type" value="Genomic_DNA"/>
</dbReference>
<dbReference type="GO" id="GO:0015087">
    <property type="term" value="F:cobalt ion transmembrane transporter activity"/>
    <property type="evidence" value="ECO:0007669"/>
    <property type="project" value="TreeGrafter"/>
</dbReference>
<dbReference type="InterPro" id="IPR045863">
    <property type="entry name" value="CorA_TM1_TM2"/>
</dbReference>
<dbReference type="GO" id="GO:0000287">
    <property type="term" value="F:magnesium ion binding"/>
    <property type="evidence" value="ECO:0007669"/>
    <property type="project" value="TreeGrafter"/>
</dbReference>
<evidence type="ECO:0000256" key="11">
    <source>
        <dbReference type="SAM" id="Phobius"/>
    </source>
</evidence>
<dbReference type="GO" id="GO:0050897">
    <property type="term" value="F:cobalt ion binding"/>
    <property type="evidence" value="ECO:0007669"/>
    <property type="project" value="TreeGrafter"/>
</dbReference>
<evidence type="ECO:0000256" key="5">
    <source>
        <dbReference type="ARBA" id="ARBA00022519"/>
    </source>
</evidence>
<dbReference type="PANTHER" id="PTHR46494:SF3">
    <property type="entry name" value="ZINC TRANSPORT PROTEIN ZNTB"/>
    <property type="match status" value="1"/>
</dbReference>
<protein>
    <submittedName>
        <fullName evidence="12">CorA-like Mg2+ transporter protein</fullName>
    </submittedName>
</protein>
<evidence type="ECO:0000256" key="7">
    <source>
        <dbReference type="ARBA" id="ARBA00022833"/>
    </source>
</evidence>
<sequence>MVKLNEFHLEDIKSSKHNSAFIQNSNYNILILKLFTLKDKKIEPFNLNLIIENNKIYHFDGDNFIKIDGYDALFEFLDPKINKILEIVAILSNKIEKLENRFYENQDLDNFNKIWFFNKSNLIKMSRVLSKADEAFKEFLKFYHSENQDLNIKFDDLLEHIQRSNKNTDYAIENLDTIYMVHSTYKDEKIQKSLYALTMLSGIFLPLNFIVGFFGINTSSLPFSSGTGGTYYVVLILIISALIFAFVLHYIDRKS</sequence>
<keyword evidence="8 11" id="KW-1133">Transmembrane helix</keyword>
<keyword evidence="4" id="KW-1003">Cell membrane</keyword>
<evidence type="ECO:0000313" key="12">
    <source>
        <dbReference type="EMBL" id="CZE48658.1"/>
    </source>
</evidence>
<comment type="similarity">
    <text evidence="2">Belongs to the CorA metal ion transporter (MIT) (TC 1.A.35) family.</text>
</comment>
<organism evidence="12 13">
    <name type="scientific">Campylobacter geochelonis</name>
    <dbReference type="NCBI Taxonomy" id="1780362"/>
    <lineage>
        <taxon>Bacteria</taxon>
        <taxon>Pseudomonadati</taxon>
        <taxon>Campylobacterota</taxon>
        <taxon>Epsilonproteobacteria</taxon>
        <taxon>Campylobacterales</taxon>
        <taxon>Campylobacteraceae</taxon>
        <taxon>Campylobacter</taxon>
    </lineage>
</organism>
<keyword evidence="9" id="KW-0406">Ion transport</keyword>
<dbReference type="Gene3D" id="1.20.58.340">
    <property type="entry name" value="Magnesium transport protein CorA, transmembrane region"/>
    <property type="match status" value="2"/>
</dbReference>
<accession>A0A128EJY4</accession>
<comment type="subcellular location">
    <subcellularLocation>
        <location evidence="1">Cell membrane</location>
        <topology evidence="1">Multi-pass membrane protein</topology>
    </subcellularLocation>
</comment>
<dbReference type="PANTHER" id="PTHR46494">
    <property type="entry name" value="CORA FAMILY METAL ION TRANSPORTER (EUROFUNG)"/>
    <property type="match status" value="1"/>
</dbReference>
<dbReference type="Pfam" id="PF01544">
    <property type="entry name" value="CorA"/>
    <property type="match status" value="1"/>
</dbReference>
<dbReference type="InterPro" id="IPR045861">
    <property type="entry name" value="CorA_cytoplasmic_dom"/>
</dbReference>
<keyword evidence="5" id="KW-0997">Cell inner membrane</keyword>
<dbReference type="SUPFAM" id="SSF143865">
    <property type="entry name" value="CorA soluble domain-like"/>
    <property type="match status" value="1"/>
</dbReference>
<dbReference type="OrthoDB" id="9803416at2"/>
<keyword evidence="13" id="KW-1185">Reference proteome</keyword>
<reference evidence="12 13" key="1">
    <citation type="submission" date="2016-02" db="EMBL/GenBank/DDBJ databases">
        <authorList>
            <consortium name="Pathogen Informatics"/>
        </authorList>
    </citation>
    <scope>NUCLEOTIDE SEQUENCE [LARGE SCALE GENOMIC DNA]</scope>
    <source>
        <strain evidence="12 13">RC20</strain>
    </source>
</reference>
<evidence type="ECO:0000256" key="9">
    <source>
        <dbReference type="ARBA" id="ARBA00023065"/>
    </source>
</evidence>
<keyword evidence="3" id="KW-0813">Transport</keyword>
<dbReference type="GO" id="GO:0005886">
    <property type="term" value="C:plasma membrane"/>
    <property type="evidence" value="ECO:0007669"/>
    <property type="project" value="UniProtKB-SubCell"/>
</dbReference>
<name>A0A128EJY4_9BACT</name>
<keyword evidence="7" id="KW-0862">Zinc</keyword>
<evidence type="ECO:0000256" key="6">
    <source>
        <dbReference type="ARBA" id="ARBA00022692"/>
    </source>
</evidence>
<evidence type="ECO:0000256" key="3">
    <source>
        <dbReference type="ARBA" id="ARBA00022448"/>
    </source>
</evidence>
<feature type="transmembrane region" description="Helical" evidence="11">
    <location>
        <begin position="194"/>
        <end position="216"/>
    </location>
</feature>
<dbReference type="AlphaFoldDB" id="A0A128EJY4"/>
<gene>
    <name evidence="12" type="ORF">ERS672216_01532</name>
</gene>
<proteinExistence type="inferred from homology"/>
<evidence type="ECO:0000256" key="4">
    <source>
        <dbReference type="ARBA" id="ARBA00022475"/>
    </source>
</evidence>
<dbReference type="Proteomes" id="UP000069632">
    <property type="component" value="Unassembled WGS sequence"/>
</dbReference>
<feature type="transmembrane region" description="Helical" evidence="11">
    <location>
        <begin position="231"/>
        <end position="251"/>
    </location>
</feature>
<evidence type="ECO:0000313" key="13">
    <source>
        <dbReference type="Proteomes" id="UP000069632"/>
    </source>
</evidence>
<evidence type="ECO:0000256" key="2">
    <source>
        <dbReference type="ARBA" id="ARBA00009765"/>
    </source>
</evidence>
<keyword evidence="10 11" id="KW-0472">Membrane</keyword>
<dbReference type="RefSeq" id="WP_075531499.1">
    <property type="nucleotide sequence ID" value="NZ_CP053844.1"/>
</dbReference>
<dbReference type="GO" id="GO:0015095">
    <property type="term" value="F:magnesium ion transmembrane transporter activity"/>
    <property type="evidence" value="ECO:0007669"/>
    <property type="project" value="TreeGrafter"/>
</dbReference>
<dbReference type="InterPro" id="IPR002523">
    <property type="entry name" value="MgTranspt_CorA/ZnTranspt_ZntB"/>
</dbReference>